<dbReference type="CDD" id="cd00038">
    <property type="entry name" value="CAP_ED"/>
    <property type="match status" value="1"/>
</dbReference>
<dbReference type="Pfam" id="PF13545">
    <property type="entry name" value="HTH_Crp_2"/>
    <property type="match status" value="1"/>
</dbReference>
<dbReference type="GO" id="GO:0003677">
    <property type="term" value="F:DNA binding"/>
    <property type="evidence" value="ECO:0007669"/>
    <property type="project" value="UniProtKB-KW"/>
</dbReference>
<proteinExistence type="predicted"/>
<evidence type="ECO:0000259" key="5">
    <source>
        <dbReference type="SMART" id="SM00419"/>
    </source>
</evidence>
<dbReference type="RefSeq" id="WP_267926123.1">
    <property type="nucleotide sequence ID" value="NZ_AP024233.1"/>
</dbReference>
<dbReference type="InterPro" id="IPR036390">
    <property type="entry name" value="WH_DNA-bd_sf"/>
</dbReference>
<dbReference type="InterPro" id="IPR036388">
    <property type="entry name" value="WH-like_DNA-bd_sf"/>
</dbReference>
<evidence type="ECO:0000256" key="2">
    <source>
        <dbReference type="ARBA" id="ARBA00023125"/>
    </source>
</evidence>
<feature type="domain" description="Cyclic nucleotide-binding" evidence="4">
    <location>
        <begin position="15"/>
        <end position="133"/>
    </location>
</feature>
<dbReference type="SMART" id="SM00419">
    <property type="entry name" value="HTH_CRP"/>
    <property type="match status" value="1"/>
</dbReference>
<keyword evidence="3" id="KW-0804">Transcription</keyword>
<dbReference type="PANTHER" id="PTHR24567:SF68">
    <property type="entry name" value="DNA-BINDING TRANSCRIPTIONAL DUAL REGULATOR CRP"/>
    <property type="match status" value="1"/>
</dbReference>
<dbReference type="InterPro" id="IPR050397">
    <property type="entry name" value="Env_Response_Regulators"/>
</dbReference>
<dbReference type="Pfam" id="PF00027">
    <property type="entry name" value="cNMP_binding"/>
    <property type="match status" value="1"/>
</dbReference>
<dbReference type="GO" id="GO:0005829">
    <property type="term" value="C:cytosol"/>
    <property type="evidence" value="ECO:0007669"/>
    <property type="project" value="TreeGrafter"/>
</dbReference>
<evidence type="ECO:0000313" key="7">
    <source>
        <dbReference type="Proteomes" id="UP001063350"/>
    </source>
</evidence>
<dbReference type="GO" id="GO:0003700">
    <property type="term" value="F:DNA-binding transcription factor activity"/>
    <property type="evidence" value="ECO:0007669"/>
    <property type="project" value="TreeGrafter"/>
</dbReference>
<dbReference type="Proteomes" id="UP001063350">
    <property type="component" value="Chromosome"/>
</dbReference>
<keyword evidence="1" id="KW-0805">Transcription regulation</keyword>
<evidence type="ECO:0000256" key="3">
    <source>
        <dbReference type="ARBA" id="ARBA00023163"/>
    </source>
</evidence>
<dbReference type="PANTHER" id="PTHR24567">
    <property type="entry name" value="CRP FAMILY TRANSCRIPTIONAL REGULATORY PROTEIN"/>
    <property type="match status" value="1"/>
</dbReference>
<dbReference type="InterPro" id="IPR014710">
    <property type="entry name" value="RmlC-like_jellyroll"/>
</dbReference>
<dbReference type="AlphaFoldDB" id="A0A915XL90"/>
<dbReference type="SUPFAM" id="SSF46785">
    <property type="entry name" value="Winged helix' DNA-binding domain"/>
    <property type="match status" value="1"/>
</dbReference>
<reference evidence="6" key="1">
    <citation type="submission" date="2020-12" db="EMBL/GenBank/DDBJ databases">
        <title>Desulfobium dissulfuricans gen. nov., sp. nov., a novel mesophilic, sulfate-reducing bacterium isolated from a deep-sea hydrothermal vent.</title>
        <authorList>
            <person name="Hashimoto Y."/>
            <person name="Tame A."/>
            <person name="Sawayama S."/>
            <person name="Miyazaki J."/>
            <person name="Takai K."/>
            <person name="Nakagawa S."/>
        </authorList>
    </citation>
    <scope>NUCLEOTIDE SEQUENCE</scope>
    <source>
        <strain evidence="6">GF1</strain>
    </source>
</reference>
<evidence type="ECO:0000313" key="6">
    <source>
        <dbReference type="EMBL" id="BCO09371.1"/>
    </source>
</evidence>
<feature type="domain" description="HTH crp-type" evidence="5">
    <location>
        <begin position="168"/>
        <end position="216"/>
    </location>
</feature>
<evidence type="ECO:0000259" key="4">
    <source>
        <dbReference type="SMART" id="SM00100"/>
    </source>
</evidence>
<dbReference type="SMART" id="SM00100">
    <property type="entry name" value="cNMP"/>
    <property type="match status" value="1"/>
</dbReference>
<dbReference type="InterPro" id="IPR018490">
    <property type="entry name" value="cNMP-bd_dom_sf"/>
</dbReference>
<dbReference type="SUPFAM" id="SSF51206">
    <property type="entry name" value="cAMP-binding domain-like"/>
    <property type="match status" value="1"/>
</dbReference>
<dbReference type="EMBL" id="AP024233">
    <property type="protein sequence ID" value="BCO09371.1"/>
    <property type="molecule type" value="Genomic_DNA"/>
</dbReference>
<name>A0A915XL90_9BACT</name>
<dbReference type="KEGG" id="ddu:GF1_17470"/>
<dbReference type="Gene3D" id="2.60.120.10">
    <property type="entry name" value="Jelly Rolls"/>
    <property type="match status" value="1"/>
</dbReference>
<protein>
    <submittedName>
        <fullName evidence="6">CarD family transcriptional regulator</fullName>
    </submittedName>
</protein>
<keyword evidence="2" id="KW-0238">DNA-binding</keyword>
<dbReference type="InterPro" id="IPR000595">
    <property type="entry name" value="cNMP-bd_dom"/>
</dbReference>
<gene>
    <name evidence="6" type="primary">fnr-1</name>
    <name evidence="6" type="ORF">GF1_17470</name>
</gene>
<dbReference type="InterPro" id="IPR012318">
    <property type="entry name" value="HTH_CRP"/>
</dbReference>
<evidence type="ECO:0000256" key="1">
    <source>
        <dbReference type="ARBA" id="ARBA00023015"/>
    </source>
</evidence>
<dbReference type="Gene3D" id="1.10.10.10">
    <property type="entry name" value="Winged helix-like DNA-binding domain superfamily/Winged helix DNA-binding domain"/>
    <property type="match status" value="1"/>
</dbReference>
<accession>A0A915XL90</accession>
<keyword evidence="7" id="KW-1185">Reference proteome</keyword>
<sequence length="223" mass="24650">MPSEKVKEIIGRSFLFDGLPREQLDQLAAIATTKEFKRGEPIFFEGDEANGFYMVLDGKVKIFKMSLVGKEQTLHIFGPGEPFGEVAVFHGNPFPANAVALSRARILFFPRDGFVDLVTGNASLALNLLAMLSLRLRRFASQIESLSLKEVPGRLAAHLVYLAEEQGDDGKVILDIPKGQLASLLGTIPETLSRIFAKMTDEGLIQVDGRTIHILDLPRLREM</sequence>
<organism evidence="6 7">
    <name type="scientific">Desulfolithobacter dissulfuricans</name>
    <dbReference type="NCBI Taxonomy" id="2795293"/>
    <lineage>
        <taxon>Bacteria</taxon>
        <taxon>Pseudomonadati</taxon>
        <taxon>Thermodesulfobacteriota</taxon>
        <taxon>Desulfobulbia</taxon>
        <taxon>Desulfobulbales</taxon>
        <taxon>Desulfobulbaceae</taxon>
        <taxon>Desulfolithobacter</taxon>
    </lineage>
</organism>